<evidence type="ECO:0000256" key="2">
    <source>
        <dbReference type="PROSITE-ProRule" id="PRU00708"/>
    </source>
</evidence>
<dbReference type="Gene3D" id="1.25.40.10">
    <property type="entry name" value="Tetratricopeptide repeat domain"/>
    <property type="match status" value="2"/>
</dbReference>
<dbReference type="GO" id="GO:0003723">
    <property type="term" value="F:RNA binding"/>
    <property type="evidence" value="ECO:0007669"/>
    <property type="project" value="InterPro"/>
</dbReference>
<dbReference type="OMA" id="SCATIAR"/>
<evidence type="ECO:0008006" key="5">
    <source>
        <dbReference type="Google" id="ProtNLM"/>
    </source>
</evidence>
<dbReference type="FunFam" id="1.25.40.10:FF:000090">
    <property type="entry name" value="Pentatricopeptide repeat-containing protein, chloroplastic"/>
    <property type="match status" value="1"/>
</dbReference>
<keyword evidence="4" id="KW-1185">Reference proteome</keyword>
<dbReference type="Gramene" id="EFJ10584">
    <property type="protein sequence ID" value="EFJ10584"/>
    <property type="gene ID" value="SELMODRAFT_127772"/>
</dbReference>
<evidence type="ECO:0000313" key="3">
    <source>
        <dbReference type="EMBL" id="EFJ10584.1"/>
    </source>
</evidence>
<dbReference type="Pfam" id="PF13041">
    <property type="entry name" value="PPR_2"/>
    <property type="match status" value="1"/>
</dbReference>
<accession>D8SXU6</accession>
<proteinExistence type="predicted"/>
<evidence type="ECO:0000313" key="4">
    <source>
        <dbReference type="Proteomes" id="UP000001514"/>
    </source>
</evidence>
<keyword evidence="1" id="KW-0677">Repeat</keyword>
<dbReference type="InParanoid" id="D8SXU6"/>
<dbReference type="Proteomes" id="UP000001514">
    <property type="component" value="Unassembled WGS sequence"/>
</dbReference>
<dbReference type="NCBIfam" id="TIGR00756">
    <property type="entry name" value="PPR"/>
    <property type="match status" value="1"/>
</dbReference>
<dbReference type="GO" id="GO:0009451">
    <property type="term" value="P:RNA modification"/>
    <property type="evidence" value="ECO:0007669"/>
    <property type="project" value="InterPro"/>
</dbReference>
<dbReference type="PANTHER" id="PTHR47926">
    <property type="entry name" value="PENTATRICOPEPTIDE REPEAT-CONTAINING PROTEIN"/>
    <property type="match status" value="1"/>
</dbReference>
<name>D8SXU6_SELML</name>
<feature type="repeat" description="PPR" evidence="2">
    <location>
        <begin position="75"/>
        <end position="109"/>
    </location>
</feature>
<protein>
    <recommendedName>
        <fullName evidence="5">Pentacotripeptide-repeat region of PRORP domain-containing protein</fullName>
    </recommendedName>
</protein>
<dbReference type="STRING" id="88036.D8SXU6"/>
<reference evidence="3 4" key="1">
    <citation type="journal article" date="2011" name="Science">
        <title>The Selaginella genome identifies genetic changes associated with the evolution of vascular plants.</title>
        <authorList>
            <person name="Banks J.A."/>
            <person name="Nishiyama T."/>
            <person name="Hasebe M."/>
            <person name="Bowman J.L."/>
            <person name="Gribskov M."/>
            <person name="dePamphilis C."/>
            <person name="Albert V.A."/>
            <person name="Aono N."/>
            <person name="Aoyama T."/>
            <person name="Ambrose B.A."/>
            <person name="Ashton N.W."/>
            <person name="Axtell M.J."/>
            <person name="Barker E."/>
            <person name="Barker M.S."/>
            <person name="Bennetzen J.L."/>
            <person name="Bonawitz N.D."/>
            <person name="Chapple C."/>
            <person name="Cheng C."/>
            <person name="Correa L.G."/>
            <person name="Dacre M."/>
            <person name="DeBarry J."/>
            <person name="Dreyer I."/>
            <person name="Elias M."/>
            <person name="Engstrom E.M."/>
            <person name="Estelle M."/>
            <person name="Feng L."/>
            <person name="Finet C."/>
            <person name="Floyd S.K."/>
            <person name="Frommer W.B."/>
            <person name="Fujita T."/>
            <person name="Gramzow L."/>
            <person name="Gutensohn M."/>
            <person name="Harholt J."/>
            <person name="Hattori M."/>
            <person name="Heyl A."/>
            <person name="Hirai T."/>
            <person name="Hiwatashi Y."/>
            <person name="Ishikawa M."/>
            <person name="Iwata M."/>
            <person name="Karol K.G."/>
            <person name="Koehler B."/>
            <person name="Kolukisaoglu U."/>
            <person name="Kubo M."/>
            <person name="Kurata T."/>
            <person name="Lalonde S."/>
            <person name="Li K."/>
            <person name="Li Y."/>
            <person name="Litt A."/>
            <person name="Lyons E."/>
            <person name="Manning G."/>
            <person name="Maruyama T."/>
            <person name="Michael T.P."/>
            <person name="Mikami K."/>
            <person name="Miyazaki S."/>
            <person name="Morinaga S."/>
            <person name="Murata T."/>
            <person name="Mueller-Roeber B."/>
            <person name="Nelson D.R."/>
            <person name="Obara M."/>
            <person name="Oguri Y."/>
            <person name="Olmstead R.G."/>
            <person name="Onodera N."/>
            <person name="Petersen B.L."/>
            <person name="Pils B."/>
            <person name="Prigge M."/>
            <person name="Rensing S.A."/>
            <person name="Riano-Pachon D.M."/>
            <person name="Roberts A.W."/>
            <person name="Sato Y."/>
            <person name="Scheller H.V."/>
            <person name="Schulz B."/>
            <person name="Schulz C."/>
            <person name="Shakirov E.V."/>
            <person name="Shibagaki N."/>
            <person name="Shinohara N."/>
            <person name="Shippen D.E."/>
            <person name="Soerensen I."/>
            <person name="Sotooka R."/>
            <person name="Sugimoto N."/>
            <person name="Sugita M."/>
            <person name="Sumikawa N."/>
            <person name="Tanurdzic M."/>
            <person name="Theissen G."/>
            <person name="Ulvskov P."/>
            <person name="Wakazuki S."/>
            <person name="Weng J.K."/>
            <person name="Willats W.W."/>
            <person name="Wipf D."/>
            <person name="Wolf P.G."/>
            <person name="Yang L."/>
            <person name="Zimmer A.D."/>
            <person name="Zhu Q."/>
            <person name="Mitros T."/>
            <person name="Hellsten U."/>
            <person name="Loque D."/>
            <person name="Otillar R."/>
            <person name="Salamov A."/>
            <person name="Schmutz J."/>
            <person name="Shapiro H."/>
            <person name="Lindquist E."/>
            <person name="Lucas S."/>
            <person name="Rokhsar D."/>
            <person name="Grigoriev I.V."/>
        </authorList>
    </citation>
    <scope>NUCLEOTIDE SEQUENCE [LARGE SCALE GENOMIC DNA]</scope>
</reference>
<dbReference type="eggNOG" id="KOG4197">
    <property type="taxonomic scope" value="Eukaryota"/>
</dbReference>
<dbReference type="PROSITE" id="PS51375">
    <property type="entry name" value="PPR"/>
    <property type="match status" value="1"/>
</dbReference>
<dbReference type="PANTHER" id="PTHR47926:SF533">
    <property type="entry name" value="DYW DOMAIN-CONTAINING PROTEIN"/>
    <property type="match status" value="1"/>
</dbReference>
<dbReference type="OrthoDB" id="1855397at2759"/>
<gene>
    <name evidence="3" type="ORF">SELMODRAFT_127772</name>
</gene>
<sequence>MDLEGIQANDITFSTFFDACGGSNAIKDGRIVHEELLETHYLHELPVANSLVSMYGSCGSVEDAEKTFWDMRSRNVISWTGMITAYAQNGYNSKALEMLHAMNLEGVSPNDITFVSVLSACSHGGLSKRGLGYLASMLADYGLAPTIDHYVCAIDVVGRSGEAGEASTIAKAMPFEPDPVAWTSILAACSVQQDASLGAVAAEKFRDLDPKNDASYVMESKLWS</sequence>
<organism evidence="4">
    <name type="scientific">Selaginella moellendorffii</name>
    <name type="common">Spikemoss</name>
    <dbReference type="NCBI Taxonomy" id="88036"/>
    <lineage>
        <taxon>Eukaryota</taxon>
        <taxon>Viridiplantae</taxon>
        <taxon>Streptophyta</taxon>
        <taxon>Embryophyta</taxon>
        <taxon>Tracheophyta</taxon>
        <taxon>Lycopodiopsida</taxon>
        <taxon>Selaginellales</taxon>
        <taxon>Selaginellaceae</taxon>
        <taxon>Selaginella</taxon>
    </lineage>
</organism>
<dbReference type="EMBL" id="GL377652">
    <property type="protein sequence ID" value="EFJ10584.1"/>
    <property type="molecule type" value="Genomic_DNA"/>
</dbReference>
<dbReference type="InterPro" id="IPR011990">
    <property type="entry name" value="TPR-like_helical_dom_sf"/>
</dbReference>
<evidence type="ECO:0000256" key="1">
    <source>
        <dbReference type="ARBA" id="ARBA00022737"/>
    </source>
</evidence>
<dbReference type="AlphaFoldDB" id="D8SXU6"/>
<dbReference type="KEGG" id="smo:SELMODRAFT_127772"/>
<dbReference type="InterPro" id="IPR046960">
    <property type="entry name" value="PPR_At4g14850-like_plant"/>
</dbReference>
<dbReference type="HOGENOM" id="CLU_002706_0_0_1"/>
<dbReference type="InterPro" id="IPR002885">
    <property type="entry name" value="PPR_rpt"/>
</dbReference>